<feature type="domain" description="Tudor" evidence="4">
    <location>
        <begin position="110"/>
        <end position="170"/>
    </location>
</feature>
<feature type="domain" description="Tudor" evidence="4">
    <location>
        <begin position="420"/>
        <end position="478"/>
    </location>
</feature>
<feature type="compositionally biased region" description="Low complexity" evidence="3">
    <location>
        <begin position="1012"/>
        <end position="1021"/>
    </location>
</feature>
<feature type="region of interest" description="Disordered" evidence="3">
    <location>
        <begin position="997"/>
        <end position="1021"/>
    </location>
</feature>
<feature type="compositionally biased region" description="Basic residues" evidence="3">
    <location>
        <begin position="737"/>
        <end position="757"/>
    </location>
</feature>
<comment type="caution">
    <text evidence="5">The sequence shown here is derived from an EMBL/GenBank/DDBJ whole genome shotgun (WGS) entry which is preliminary data.</text>
</comment>
<feature type="compositionally biased region" description="Basic and acidic residues" evidence="3">
    <location>
        <begin position="364"/>
        <end position="382"/>
    </location>
</feature>
<feature type="compositionally biased region" description="Basic residues" evidence="3">
    <location>
        <begin position="384"/>
        <end position="401"/>
    </location>
</feature>
<keyword evidence="6" id="KW-1185">Reference proteome</keyword>
<protein>
    <submittedName>
        <fullName evidence="5">G7987 protein</fullName>
    </submittedName>
</protein>
<feature type="compositionally biased region" description="Polar residues" evidence="3">
    <location>
        <begin position="1150"/>
        <end position="1164"/>
    </location>
</feature>
<keyword evidence="2" id="KW-0539">Nucleus</keyword>
<proteinExistence type="predicted"/>
<feature type="compositionally biased region" description="Low complexity" evidence="3">
    <location>
        <begin position="1097"/>
        <end position="1108"/>
    </location>
</feature>
<evidence type="ECO:0000313" key="6">
    <source>
        <dbReference type="Proteomes" id="UP001497392"/>
    </source>
</evidence>
<evidence type="ECO:0000256" key="1">
    <source>
        <dbReference type="ARBA" id="ARBA00004123"/>
    </source>
</evidence>
<reference evidence="5 6" key="1">
    <citation type="submission" date="2024-06" db="EMBL/GenBank/DDBJ databases">
        <authorList>
            <person name="Kraege A."/>
            <person name="Thomma B."/>
        </authorList>
    </citation>
    <scope>NUCLEOTIDE SEQUENCE [LARGE SCALE GENOMIC DNA]</scope>
</reference>
<sequence>MEKKDASSGKAYVSTSPSRGRSDASPPLIAGREVVGRKIAVWKPKAGIWRNGTVSDFSDRNFRHMVRYDERGAREEEWLNLGRSRFSWLSEPAVGCASNPTVVQGLTPTGKDAVDHKVKVFWPAMGRWYIGRVSAFDSKTGRHTVQFKDGDKREYTLRHEAVVWLDVPGLDRASRLENGWHADEAAKAGTDSQPAQDRAVKRLTDTEQGSCSTGAHKGEGKRAGDAEPTSIAKRTRRSAQGAANPAKAVTSPCSEAHSQEYSHPARAVGSPPYRGQQADSPCHASKSAEPATTTFNADGACNGHGSQNRGEEVGRPGHTPATSSSAADQEIDVVNLSSGNPDHGHSSCAGGKAALKVAADSAKDAAAGKDDEQSPRRGDSAGKRLAKRGSRPAKQIKRGGPRRSGSGLDGSGTMDLGTALETIVGARVGVWWDEDETYYKGEVTSFDSYHKRSKISYDDGEEMWVALQRETFTWITPRAFGAGANATMLGAMRFVGAKNATAEAKQVSSAGDVCHTPAAAVLPVVASSPSGAKVRQVSVASADGFAFGPIAACSAIEAARESAAQATNPRGSAAVGRRLSLTFTGDNSIHKGEVLTFDAEKGQHLVFYDDGEDEWVDLSLQHVTWHEHVRGVTVAHGLPAGTALPKGKAAVGWRVAVYWRDDKAFYPAEIMGYDIATGRHEVEYDDGEEEEVSLTREKVKWLMPPGVRGTAVSESDDYEGDDSDEEEEEDEEEALIRRNRRRGRSAQRRSARQARRRSPSDPGARSVRFRPSRFAREASTPPNTSPYARRQTAHGSLGLYPEDGDDGHVSMYASTRPILAPTRAEARPVFTREVSAERGVRLPGGSRLQGVTRVSIYLSEDPAYDAKPEPEKAGQPLVRVDAGKPNATELLAIAEKLCERTASKREADLDRSTPRASARRGTSVDMSVVMRRVAMARAEIADRDRLAQMADEEEDDEYERSGVTVPVADASDHKAAQLASMASGAFLTPPSLPNALAHPLSQAGVPTGQSFAGPGHAASQAAAQPDIATEEMLTDAAGAAPPGAGEAPALWAAMRPAAHLHSPFSSPAIQMLPAGIADAAQRLMNGAAATLDPALPSAAAPEQAASQSAHDDPMPSSTGTMEAAAAAAEIGGQSNADAAAAEPAEACAGTLQQPDAGTSHSSLPVTAAEPGSPRMPATKEHADAEASEEAEVALTAAAAAHSGSLEDAAEDTGVEVTVKAEGKVLALRKLALLQQMNSSFSIPETPSLGDELRGGFKLPQHLDSLKMNAATAAGIRCRVEGADNDSTPPSQAQAELDAVLEGVTVAQ</sequence>
<dbReference type="CDD" id="cd20404">
    <property type="entry name" value="Tudor_Agenet_AtEML-like"/>
    <property type="match status" value="4"/>
</dbReference>
<feature type="compositionally biased region" description="Acidic residues" evidence="3">
    <location>
        <begin position="714"/>
        <end position="733"/>
    </location>
</feature>
<feature type="region of interest" description="Disordered" evidence="3">
    <location>
        <begin position="1"/>
        <end position="28"/>
    </location>
</feature>
<dbReference type="PANTHER" id="PTHR12663">
    <property type="entry name" value="ANDROGEN INDUCED INHIBITOR OF PROLIFERATION AS3 / PDS5-RELATED"/>
    <property type="match status" value="1"/>
</dbReference>
<feature type="domain" description="Tudor" evidence="4">
    <location>
        <begin position="647"/>
        <end position="705"/>
    </location>
</feature>
<feature type="region of interest" description="Disordered" evidence="3">
    <location>
        <begin position="1097"/>
        <end position="1188"/>
    </location>
</feature>
<dbReference type="SMART" id="SM00333">
    <property type="entry name" value="TUDOR"/>
    <property type="match status" value="3"/>
</dbReference>
<dbReference type="InterPro" id="IPR002999">
    <property type="entry name" value="Tudor"/>
</dbReference>
<dbReference type="EMBL" id="CAXHTA020000012">
    <property type="protein sequence ID" value="CAL5225204.1"/>
    <property type="molecule type" value="Genomic_DNA"/>
</dbReference>
<feature type="region of interest" description="Disordered" evidence="3">
    <location>
        <begin position="184"/>
        <end position="328"/>
    </location>
</feature>
<dbReference type="Gene3D" id="2.30.30.140">
    <property type="match status" value="3"/>
</dbReference>
<dbReference type="PANTHER" id="PTHR12663:SF0">
    <property type="entry name" value="PRECOCIOUS DISSOCIATION OF SISTERS 5, ISOFORM A"/>
    <property type="match status" value="1"/>
</dbReference>
<organism evidence="5 6">
    <name type="scientific">Coccomyxa viridis</name>
    <dbReference type="NCBI Taxonomy" id="1274662"/>
    <lineage>
        <taxon>Eukaryota</taxon>
        <taxon>Viridiplantae</taxon>
        <taxon>Chlorophyta</taxon>
        <taxon>core chlorophytes</taxon>
        <taxon>Trebouxiophyceae</taxon>
        <taxon>Trebouxiophyceae incertae sedis</taxon>
        <taxon>Coccomyxaceae</taxon>
        <taxon>Coccomyxa</taxon>
    </lineage>
</organism>
<dbReference type="SUPFAM" id="SSF63748">
    <property type="entry name" value="Tudor/PWWP/MBT"/>
    <property type="match status" value="2"/>
</dbReference>
<name>A0ABP1FZ84_9CHLO</name>
<feature type="compositionally biased region" description="Basic and acidic residues" evidence="3">
    <location>
        <begin position="216"/>
        <end position="225"/>
    </location>
</feature>
<feature type="region of interest" description="Disordered" evidence="3">
    <location>
        <begin position="904"/>
        <end position="923"/>
    </location>
</feature>
<comment type="subcellular location">
    <subcellularLocation>
        <location evidence="1">Nucleus</location>
    </subcellularLocation>
</comment>
<evidence type="ECO:0000256" key="2">
    <source>
        <dbReference type="ARBA" id="ARBA00023242"/>
    </source>
</evidence>
<gene>
    <name evidence="5" type="primary">g7987</name>
    <name evidence="5" type="ORF">VP750_LOCUS6863</name>
</gene>
<feature type="compositionally biased region" description="Basic and acidic residues" evidence="3">
    <location>
        <begin position="904"/>
        <end position="913"/>
    </location>
</feature>
<feature type="region of interest" description="Disordered" evidence="3">
    <location>
        <begin position="705"/>
        <end position="801"/>
    </location>
</feature>
<accession>A0ABP1FZ84</accession>
<dbReference type="Proteomes" id="UP001497392">
    <property type="component" value="Unassembled WGS sequence"/>
</dbReference>
<feature type="compositionally biased region" description="Low complexity" evidence="3">
    <location>
        <begin position="1136"/>
        <end position="1148"/>
    </location>
</feature>
<evidence type="ECO:0000313" key="5">
    <source>
        <dbReference type="EMBL" id="CAL5225204.1"/>
    </source>
</evidence>
<evidence type="ECO:0000259" key="4">
    <source>
        <dbReference type="SMART" id="SM00333"/>
    </source>
</evidence>
<dbReference type="InterPro" id="IPR039776">
    <property type="entry name" value="Pds5"/>
</dbReference>
<feature type="region of interest" description="Disordered" evidence="3">
    <location>
        <begin position="364"/>
        <end position="413"/>
    </location>
</feature>
<evidence type="ECO:0000256" key="3">
    <source>
        <dbReference type="SAM" id="MobiDB-lite"/>
    </source>
</evidence>